<evidence type="ECO:0000256" key="1">
    <source>
        <dbReference type="ARBA" id="ARBA00023002"/>
    </source>
</evidence>
<accession>A0ABR3P4T4</accession>
<dbReference type="InterPro" id="IPR025337">
    <property type="entry name" value="Questin_oxidase-like"/>
</dbReference>
<evidence type="ECO:0000313" key="3">
    <source>
        <dbReference type="Proteomes" id="UP001562354"/>
    </source>
</evidence>
<organism evidence="2 3">
    <name type="scientific">Neodothiora populina</name>
    <dbReference type="NCBI Taxonomy" id="2781224"/>
    <lineage>
        <taxon>Eukaryota</taxon>
        <taxon>Fungi</taxon>
        <taxon>Dikarya</taxon>
        <taxon>Ascomycota</taxon>
        <taxon>Pezizomycotina</taxon>
        <taxon>Dothideomycetes</taxon>
        <taxon>Dothideomycetidae</taxon>
        <taxon>Dothideales</taxon>
        <taxon>Dothioraceae</taxon>
        <taxon>Neodothiora</taxon>
    </lineage>
</organism>
<evidence type="ECO:0000313" key="2">
    <source>
        <dbReference type="EMBL" id="KAL1297678.1"/>
    </source>
</evidence>
<comment type="caution">
    <text evidence="2">The sequence shown here is derived from an EMBL/GenBank/DDBJ whole genome shotgun (WGS) entry which is preliminary data.</text>
</comment>
<name>A0ABR3P4T4_9PEZI</name>
<dbReference type="Pfam" id="PF14027">
    <property type="entry name" value="Questin_oxidase"/>
    <property type="match status" value="1"/>
</dbReference>
<protein>
    <recommendedName>
        <fullName evidence="4">Oxidoreductase AflY</fullName>
    </recommendedName>
</protein>
<proteinExistence type="predicted"/>
<reference evidence="2 3" key="1">
    <citation type="submission" date="2024-07" db="EMBL/GenBank/DDBJ databases">
        <title>Draft sequence of the Neodothiora populina.</title>
        <authorList>
            <person name="Drown D.D."/>
            <person name="Schuette U.S."/>
            <person name="Buechlein A.B."/>
            <person name="Rusch D.R."/>
            <person name="Winton L.W."/>
            <person name="Adams G.A."/>
        </authorList>
    </citation>
    <scope>NUCLEOTIDE SEQUENCE [LARGE SCALE GENOMIC DNA]</scope>
    <source>
        <strain evidence="2 3">CPC 39397</strain>
    </source>
</reference>
<gene>
    <name evidence="2" type="ORF">AAFC00_006230</name>
</gene>
<keyword evidence="3" id="KW-1185">Reference proteome</keyword>
<dbReference type="PANTHER" id="PTHR35870:SF6">
    <property type="entry name" value="MGS207 PROTEIN"/>
    <property type="match status" value="1"/>
</dbReference>
<sequence>MSMISFSNLGFGIPNFLRSSDASAQGIDLAPVEIHEIEESPEKRARTLKHFIKGNHINHSIIYHHLEFHNHAPHILGSAFLLGASVERMHDIYEKESEELEPWVDAPSEISKHDWQDYLGKREYQRAWVDFFEDQLVQFGYDWKQLLFHFLFHRKNPLINNVIAGLGHPLIHLGYALELNSPTLAIEALALVASFYNKEHEYLDDPSYTKPSPWTSESPLEVFEKMRQDSRFESIGLDSPGSETLEAVTKNPDSEALLLEFWNALTVHGHPSQFEQVQKAAIALLVSPHEHGQKYDFFLVHVLTSTHALRVVIPMIPKQYHIALVRQWWLFAVSTYIAQQRPKIDVAKIHAFDLKGKTWKHIDDDAVNGEYKLDAHFVKALRAMKVAKETWGDPDEYFLKAAVHLNETFDGWGGFGNLTAIELEAIQKREALAAKKGMPTGF</sequence>
<keyword evidence="1" id="KW-0560">Oxidoreductase</keyword>
<dbReference type="RefSeq" id="XP_069197360.1">
    <property type="nucleotide sequence ID" value="XM_069346150.1"/>
</dbReference>
<dbReference type="GeneID" id="95979929"/>
<dbReference type="EMBL" id="JBFMKM010000014">
    <property type="protein sequence ID" value="KAL1297678.1"/>
    <property type="molecule type" value="Genomic_DNA"/>
</dbReference>
<dbReference type="Proteomes" id="UP001562354">
    <property type="component" value="Unassembled WGS sequence"/>
</dbReference>
<dbReference type="PANTHER" id="PTHR35870">
    <property type="entry name" value="PROTEIN, PUTATIVE (AFU_ORTHOLOGUE AFUA_5G03330)-RELATED"/>
    <property type="match status" value="1"/>
</dbReference>
<evidence type="ECO:0008006" key="4">
    <source>
        <dbReference type="Google" id="ProtNLM"/>
    </source>
</evidence>